<evidence type="ECO:0000256" key="2">
    <source>
        <dbReference type="ARBA" id="ARBA00022487"/>
    </source>
</evidence>
<keyword evidence="10" id="KW-1185">Reference proteome</keyword>
<comment type="caution">
    <text evidence="9">The sequence shown here is derived from an EMBL/GenBank/DDBJ whole genome shotgun (WGS) entry which is preliminary data.</text>
</comment>
<keyword evidence="5" id="KW-0325">Glycoprotein</keyword>
<feature type="chain" id="PRO_5035428854" description="Carboxylesterase type B domain-containing protein" evidence="7">
    <location>
        <begin position="21"/>
        <end position="1115"/>
    </location>
</feature>
<dbReference type="GO" id="GO:0052689">
    <property type="term" value="F:carboxylic ester hydrolase activity"/>
    <property type="evidence" value="ECO:0007669"/>
    <property type="project" value="UniProtKB-KW"/>
</dbReference>
<evidence type="ECO:0000256" key="4">
    <source>
        <dbReference type="ARBA" id="ARBA00023157"/>
    </source>
</evidence>
<comment type="similarity">
    <text evidence="1">Belongs to the type-B carboxylesterase/lipase family.</text>
</comment>
<reference evidence="9" key="1">
    <citation type="submission" date="2019-08" db="EMBL/GenBank/DDBJ databases">
        <title>The genome of the North American firefly Photinus pyralis.</title>
        <authorList>
            <consortium name="Photinus pyralis genome working group"/>
            <person name="Fallon T.R."/>
            <person name="Sander Lower S.E."/>
            <person name="Weng J.-K."/>
        </authorList>
    </citation>
    <scope>NUCLEOTIDE SEQUENCE</scope>
    <source>
        <strain evidence="9">TRF0915ILg1</strain>
        <tissue evidence="9">Whole body</tissue>
    </source>
</reference>
<evidence type="ECO:0000256" key="3">
    <source>
        <dbReference type="ARBA" id="ARBA00022801"/>
    </source>
</evidence>
<feature type="signal peptide" evidence="7">
    <location>
        <begin position="1"/>
        <end position="20"/>
    </location>
</feature>
<dbReference type="PANTHER" id="PTHR43142:SF1">
    <property type="entry name" value="CARBOXYLIC ESTER HYDROLASE"/>
    <property type="match status" value="1"/>
</dbReference>
<dbReference type="OrthoDB" id="19653at2759"/>
<keyword evidence="3" id="KW-0378">Hydrolase</keyword>
<dbReference type="InterPro" id="IPR019826">
    <property type="entry name" value="Carboxylesterase_B_AS"/>
</dbReference>
<keyword evidence="2" id="KW-0719">Serine esterase</keyword>
<evidence type="ECO:0000259" key="8">
    <source>
        <dbReference type="Pfam" id="PF00135"/>
    </source>
</evidence>
<proteinExistence type="inferred from homology"/>
<dbReference type="PROSITE" id="PS00122">
    <property type="entry name" value="CARBOXYLESTERASE_B_1"/>
    <property type="match status" value="1"/>
</dbReference>
<keyword evidence="4" id="KW-1015">Disulfide bond</keyword>
<evidence type="ECO:0000256" key="1">
    <source>
        <dbReference type="ARBA" id="ARBA00005964"/>
    </source>
</evidence>
<evidence type="ECO:0000256" key="5">
    <source>
        <dbReference type="ARBA" id="ARBA00023180"/>
    </source>
</evidence>
<organism evidence="9 10">
    <name type="scientific">Ignelater luminosus</name>
    <name type="common">Cucubano</name>
    <name type="synonym">Pyrophorus luminosus</name>
    <dbReference type="NCBI Taxonomy" id="2038154"/>
    <lineage>
        <taxon>Eukaryota</taxon>
        <taxon>Metazoa</taxon>
        <taxon>Ecdysozoa</taxon>
        <taxon>Arthropoda</taxon>
        <taxon>Hexapoda</taxon>
        <taxon>Insecta</taxon>
        <taxon>Pterygota</taxon>
        <taxon>Neoptera</taxon>
        <taxon>Endopterygota</taxon>
        <taxon>Coleoptera</taxon>
        <taxon>Polyphaga</taxon>
        <taxon>Elateriformia</taxon>
        <taxon>Elateroidea</taxon>
        <taxon>Elateridae</taxon>
        <taxon>Agrypninae</taxon>
        <taxon>Pyrophorini</taxon>
        <taxon>Ignelater</taxon>
    </lineage>
</organism>
<dbReference type="InterPro" id="IPR029058">
    <property type="entry name" value="AB_hydrolase_fold"/>
</dbReference>
<evidence type="ECO:0000313" key="10">
    <source>
        <dbReference type="Proteomes" id="UP000801492"/>
    </source>
</evidence>
<protein>
    <recommendedName>
        <fullName evidence="8">Carboxylesterase type B domain-containing protein</fullName>
    </recommendedName>
</protein>
<dbReference type="Pfam" id="PF00135">
    <property type="entry name" value="COesterase"/>
    <property type="match status" value="3"/>
</dbReference>
<dbReference type="PROSITE" id="PS00941">
    <property type="entry name" value="CARBOXYLESTERASE_B_2"/>
    <property type="match status" value="1"/>
</dbReference>
<dbReference type="EMBL" id="VTPC01001196">
    <property type="protein sequence ID" value="KAF2902751.1"/>
    <property type="molecule type" value="Genomic_DNA"/>
</dbReference>
<evidence type="ECO:0000256" key="7">
    <source>
        <dbReference type="SAM" id="SignalP"/>
    </source>
</evidence>
<dbReference type="Gene3D" id="3.40.50.1820">
    <property type="entry name" value="alpha/beta hydrolase"/>
    <property type="match status" value="3"/>
</dbReference>
<feature type="domain" description="Carboxylesterase type B" evidence="8">
    <location>
        <begin position="557"/>
        <end position="876"/>
    </location>
</feature>
<feature type="domain" description="Carboxylesterase type B" evidence="8">
    <location>
        <begin position="24"/>
        <end position="540"/>
    </location>
</feature>
<dbReference type="AlphaFoldDB" id="A0A8K0DGA4"/>
<evidence type="ECO:0000313" key="9">
    <source>
        <dbReference type="EMBL" id="KAF2902751.1"/>
    </source>
</evidence>
<feature type="domain" description="Carboxylesterase type B" evidence="8">
    <location>
        <begin position="881"/>
        <end position="972"/>
    </location>
</feature>
<keyword evidence="7" id="KW-0732">Signal</keyword>
<accession>A0A8K0DGA4</accession>
<dbReference type="InterPro" id="IPR002018">
    <property type="entry name" value="CarbesteraseB"/>
</dbReference>
<dbReference type="PANTHER" id="PTHR43142">
    <property type="entry name" value="CARBOXYLIC ESTER HYDROLASE"/>
    <property type="match status" value="1"/>
</dbReference>
<feature type="region of interest" description="Disordered" evidence="6">
    <location>
        <begin position="1011"/>
        <end position="1035"/>
    </location>
</feature>
<gene>
    <name evidence="9" type="ORF">ILUMI_03441</name>
</gene>
<evidence type="ECO:0000256" key="6">
    <source>
        <dbReference type="SAM" id="MobiDB-lite"/>
    </source>
</evidence>
<dbReference type="Proteomes" id="UP000801492">
    <property type="component" value="Unassembled WGS sequence"/>
</dbReference>
<dbReference type="SUPFAM" id="SSF53474">
    <property type="entry name" value="alpha/beta-Hydrolases"/>
    <property type="match status" value="2"/>
</dbReference>
<dbReference type="InterPro" id="IPR019819">
    <property type="entry name" value="Carboxylesterase_B_CS"/>
</dbReference>
<sequence length="1115" mass="126767">MNNLVCLFVTAFVILNDVDGLNLVRTTTSGLIRGYVAHSEANTSVEFYAFKKVPYASPPLGKLRFQGPLPPEKWSGIRNTTGPSSRCVQIEDDFNGEAVIGSEDCLYLEIFEPITTRQTEHQYGLLPVMVWFHGGTFIFGTSNSTGPDYFMEKPVVIVTVQYRLNVFGFLSTKDRYAKGNLGLKDQLFALKWVNRNIQNFGGDPYKVTIFGASAGGASVLYHILSSKSQGYFHKAISQSGSALDIWAHQRNPKKMCLRLARGLGIKTNDTQEIVKRLQGIDYRTLQVAAFNKSIVGWYTPYYTQPFSPIIESESETAFLTKSMYELLESGEYAKVPYMLGFNTEEGSFGYDYIDNGRTNITIYERYPELLIPSSMNVKNGSNCSQEVMRQIKNFYFKNGNVTDKLSWINFMSQELFVRGIIKTMEFLYENLNVFFYRFSYNGSRPMGYIGGVAHYEEMQYLWYLRKSNTSNVETEADALTRKRMVTLWTNFANTSNPTPVQDPLLDGVIWPKVNSSRPFLSIDKNINVLYGPEEADFEFWNKLFDMCGNPPYFNPLIRRTRYGFLRGTFEYSKVNYSVSYFSFMGVPYAQPPVGNLRFQGPLTPQKWTGIKEANAHAERCVQFSNNFNGPDVIGSEDCLYLNVFIPKNQNNKLKPVLFWIHGGNFIFGSSKNAGPDYVMENNVVLVTTQYRLNVFGFLSTGDEYASGNFGLKDQVMALRWVKENIRNFDGDPKKVTIVGESAGGASVQYHILSPKSKGLFQRAISHSGSTMSRWAHQEHPRRMVLRLAKGLGITNTDSKGLIEKLRKVNYKVLEAAAFNSSIVGFYTPYYAQPFTTTIENENKSAFISESTYDLLEKGIYNTVPYILGYNTEEGSFGYDCGVGHHEELMYLWYSRRPGANTKESQSDMLTRKRFVSMWANFADTGNPTPRYDPLLQNVIWPKVTQKDFVPFIDIGKNLKIDINPDHEDYKFWEEQFRLCGNPPIRALPVLAEAVCSSSCPAVLQRHAQEMRSPGFPLGDRATPAGNHPGPRSPSVRRQQLGIHNLERNKQLLPQDLLPHARRYEDFSKESDRIKAIWIDATPRDQEQIRPTKNNLALLQAMEVRQKRCSCDIANT</sequence>
<name>A0A8K0DGA4_IGNLU</name>